<dbReference type="InterPro" id="IPR037185">
    <property type="entry name" value="EmrE-like"/>
</dbReference>
<feature type="transmembrane region" description="Helical" evidence="6">
    <location>
        <begin position="257"/>
        <end position="277"/>
    </location>
</feature>
<gene>
    <name evidence="8" type="ORF">HH303_05070</name>
</gene>
<evidence type="ECO:0000256" key="6">
    <source>
        <dbReference type="SAM" id="Phobius"/>
    </source>
</evidence>
<evidence type="ECO:0000256" key="5">
    <source>
        <dbReference type="ARBA" id="ARBA00023136"/>
    </source>
</evidence>
<feature type="domain" description="EamA" evidence="7">
    <location>
        <begin position="160"/>
        <end position="300"/>
    </location>
</feature>
<accession>A0A7Y0HFD0</accession>
<feature type="transmembrane region" description="Helical" evidence="6">
    <location>
        <begin position="283"/>
        <end position="300"/>
    </location>
</feature>
<comment type="subcellular location">
    <subcellularLocation>
        <location evidence="1">Membrane</location>
        <topology evidence="1">Multi-pass membrane protein</topology>
    </subcellularLocation>
</comment>
<evidence type="ECO:0000313" key="8">
    <source>
        <dbReference type="EMBL" id="NMM43837.1"/>
    </source>
</evidence>
<dbReference type="RefSeq" id="WP_169624080.1">
    <property type="nucleotide sequence ID" value="NZ_JABBNT010000001.1"/>
</dbReference>
<feature type="transmembrane region" description="Helical" evidence="6">
    <location>
        <begin position="103"/>
        <end position="123"/>
    </location>
</feature>
<comment type="similarity">
    <text evidence="2">Belongs to the EamA transporter family.</text>
</comment>
<evidence type="ECO:0000256" key="3">
    <source>
        <dbReference type="ARBA" id="ARBA00022692"/>
    </source>
</evidence>
<protein>
    <submittedName>
        <fullName evidence="8">DMT family transporter</fullName>
    </submittedName>
</protein>
<keyword evidence="9" id="KW-1185">Reference proteome</keyword>
<feature type="transmembrane region" description="Helical" evidence="6">
    <location>
        <begin position="224"/>
        <end position="245"/>
    </location>
</feature>
<reference evidence="8 9" key="1">
    <citation type="submission" date="2020-04" db="EMBL/GenBank/DDBJ databases">
        <title>Rhodospirillaceae bacterium KN72 isolated from deep sea.</title>
        <authorList>
            <person name="Zhang D.-C."/>
        </authorList>
    </citation>
    <scope>NUCLEOTIDE SEQUENCE [LARGE SCALE GENOMIC DNA]</scope>
    <source>
        <strain evidence="8 9">KN72</strain>
    </source>
</reference>
<name>A0A7Y0HFD0_9PROT</name>
<feature type="transmembrane region" description="Helical" evidence="6">
    <location>
        <begin position="193"/>
        <end position="212"/>
    </location>
</feature>
<comment type="caution">
    <text evidence="8">The sequence shown here is derived from an EMBL/GenBank/DDBJ whole genome shotgun (WGS) entry which is preliminary data.</text>
</comment>
<sequence>MSVAPSQNRSDRRQAVLLLLGTGGLLGTSAIVAKAAAGAGMSPLILLLWSMLGGGVIQWARLALRGQRLTVSRTILLYAVGSGLFFAIPNALAFAAVPHLGAGFVAMCFAFPLMVTYAIALVFRMERFQVMKFAAVVSGLTGGLLLAASKVQLDSVDMHWVLMALSAPVLIAFGNIYRTLYWPKNGKAEELSIGMLLAGTVVLAIVLTLPGIETGAQVWSGEIWSGETLALTAAQSIAFAVLYDLYFRLQKLAGPVYLSQIGSVSAVTGVLLALIFFGEVPGFLQIAAAVFIAIGLILMNRAQQAPLPAREDRLALVE</sequence>
<dbReference type="AlphaFoldDB" id="A0A7Y0HFD0"/>
<dbReference type="GO" id="GO:0016020">
    <property type="term" value="C:membrane"/>
    <property type="evidence" value="ECO:0007669"/>
    <property type="project" value="UniProtKB-SubCell"/>
</dbReference>
<feature type="transmembrane region" description="Helical" evidence="6">
    <location>
        <begin position="160"/>
        <end position="181"/>
    </location>
</feature>
<dbReference type="EMBL" id="JABBNT010000001">
    <property type="protein sequence ID" value="NMM43837.1"/>
    <property type="molecule type" value="Genomic_DNA"/>
</dbReference>
<evidence type="ECO:0000313" key="9">
    <source>
        <dbReference type="Proteomes" id="UP000539372"/>
    </source>
</evidence>
<keyword evidence="5 6" id="KW-0472">Membrane</keyword>
<feature type="transmembrane region" description="Helical" evidence="6">
    <location>
        <begin position="76"/>
        <end position="97"/>
    </location>
</feature>
<proteinExistence type="inferred from homology"/>
<organism evidence="8 9">
    <name type="scientific">Pacificispira spongiicola</name>
    <dbReference type="NCBI Taxonomy" id="2729598"/>
    <lineage>
        <taxon>Bacteria</taxon>
        <taxon>Pseudomonadati</taxon>
        <taxon>Pseudomonadota</taxon>
        <taxon>Alphaproteobacteria</taxon>
        <taxon>Rhodospirillales</taxon>
        <taxon>Rhodospirillaceae</taxon>
        <taxon>Pacificispira</taxon>
    </lineage>
</organism>
<dbReference type="InterPro" id="IPR000620">
    <property type="entry name" value="EamA_dom"/>
</dbReference>
<dbReference type="Proteomes" id="UP000539372">
    <property type="component" value="Unassembled WGS sequence"/>
</dbReference>
<evidence type="ECO:0000256" key="1">
    <source>
        <dbReference type="ARBA" id="ARBA00004141"/>
    </source>
</evidence>
<dbReference type="SUPFAM" id="SSF103481">
    <property type="entry name" value="Multidrug resistance efflux transporter EmrE"/>
    <property type="match status" value="2"/>
</dbReference>
<keyword evidence="3 6" id="KW-0812">Transmembrane</keyword>
<evidence type="ECO:0000259" key="7">
    <source>
        <dbReference type="Pfam" id="PF00892"/>
    </source>
</evidence>
<dbReference type="PANTHER" id="PTHR32322">
    <property type="entry name" value="INNER MEMBRANE TRANSPORTER"/>
    <property type="match status" value="1"/>
</dbReference>
<evidence type="ECO:0000256" key="4">
    <source>
        <dbReference type="ARBA" id="ARBA00022989"/>
    </source>
</evidence>
<dbReference type="InterPro" id="IPR050638">
    <property type="entry name" value="AA-Vitamin_Transporters"/>
</dbReference>
<keyword evidence="4 6" id="KW-1133">Transmembrane helix</keyword>
<dbReference type="Pfam" id="PF00892">
    <property type="entry name" value="EamA"/>
    <property type="match status" value="1"/>
</dbReference>
<evidence type="ECO:0000256" key="2">
    <source>
        <dbReference type="ARBA" id="ARBA00007362"/>
    </source>
</evidence>
<dbReference type="PANTHER" id="PTHR32322:SF2">
    <property type="entry name" value="EAMA DOMAIN-CONTAINING PROTEIN"/>
    <property type="match status" value="1"/>
</dbReference>
<feature type="transmembrane region" description="Helical" evidence="6">
    <location>
        <begin position="45"/>
        <end position="64"/>
    </location>
</feature>
<feature type="transmembrane region" description="Helical" evidence="6">
    <location>
        <begin position="130"/>
        <end position="148"/>
    </location>
</feature>